<keyword evidence="3" id="KW-1185">Reference proteome</keyword>
<feature type="region of interest" description="Disordered" evidence="1">
    <location>
        <begin position="203"/>
        <end position="231"/>
    </location>
</feature>
<name>A0A3S4ZXZ6_9PLAT</name>
<evidence type="ECO:0000313" key="2">
    <source>
        <dbReference type="EMBL" id="VEL07032.1"/>
    </source>
</evidence>
<reference evidence="2" key="1">
    <citation type="submission" date="2018-11" db="EMBL/GenBank/DDBJ databases">
        <authorList>
            <consortium name="Pathogen Informatics"/>
        </authorList>
    </citation>
    <scope>NUCLEOTIDE SEQUENCE</scope>
</reference>
<dbReference type="Proteomes" id="UP000784294">
    <property type="component" value="Unassembled WGS sequence"/>
</dbReference>
<evidence type="ECO:0000313" key="3">
    <source>
        <dbReference type="Proteomes" id="UP000784294"/>
    </source>
</evidence>
<feature type="compositionally biased region" description="Polar residues" evidence="1">
    <location>
        <begin position="206"/>
        <end position="219"/>
    </location>
</feature>
<protein>
    <submittedName>
        <fullName evidence="2">Uncharacterized protein</fullName>
    </submittedName>
</protein>
<sequence length="231" mass="26190">MSSSFESQVIVLESCILSLESRVSSLESGIWDLRFQVLELGYQGLEPRLYKTPDPNEDLLGVRLKKCRSARRSQPLVDLHSKERFVIRSEWTNKNHANTARRIRIKGEKPGWGRNYGRLFTSARLWKAAVCKSEVTRRERERDVFSQIGIASQGTCDGLDTIDQDGLEGCLLNRTLSPDLRFGHASRGNYPKVDREKRGLWLPRLDNTNNDQSHVNSPASELRLAPDGGVP</sequence>
<comment type="caution">
    <text evidence="2">The sequence shown here is derived from an EMBL/GenBank/DDBJ whole genome shotgun (WGS) entry which is preliminary data.</text>
</comment>
<organism evidence="2 3">
    <name type="scientific">Protopolystoma xenopodis</name>
    <dbReference type="NCBI Taxonomy" id="117903"/>
    <lineage>
        <taxon>Eukaryota</taxon>
        <taxon>Metazoa</taxon>
        <taxon>Spiralia</taxon>
        <taxon>Lophotrochozoa</taxon>
        <taxon>Platyhelminthes</taxon>
        <taxon>Monogenea</taxon>
        <taxon>Polyopisthocotylea</taxon>
        <taxon>Polystomatidea</taxon>
        <taxon>Polystomatidae</taxon>
        <taxon>Protopolystoma</taxon>
    </lineage>
</organism>
<accession>A0A3S4ZXZ6</accession>
<dbReference type="AlphaFoldDB" id="A0A3S4ZXZ6"/>
<evidence type="ECO:0000256" key="1">
    <source>
        <dbReference type="SAM" id="MobiDB-lite"/>
    </source>
</evidence>
<gene>
    <name evidence="2" type="ORF">PXEA_LOCUS472</name>
</gene>
<dbReference type="EMBL" id="CAAALY010000881">
    <property type="protein sequence ID" value="VEL07032.1"/>
    <property type="molecule type" value="Genomic_DNA"/>
</dbReference>
<proteinExistence type="predicted"/>